<protein>
    <submittedName>
        <fullName evidence="1">Uncharacterized protein</fullName>
    </submittedName>
</protein>
<reference evidence="1 2" key="1">
    <citation type="journal article" date="2012" name="Proc. Natl. Acad. Sci. U.S.A.">
        <title>Comparative genomics of Ceriporiopsis subvermispora and Phanerochaete chrysosporium provide insight into selective ligninolysis.</title>
        <authorList>
            <person name="Fernandez-Fueyo E."/>
            <person name="Ruiz-Duenas F.J."/>
            <person name="Ferreira P."/>
            <person name="Floudas D."/>
            <person name="Hibbett D.S."/>
            <person name="Canessa P."/>
            <person name="Larrondo L.F."/>
            <person name="James T.Y."/>
            <person name="Seelenfreund D."/>
            <person name="Lobos S."/>
            <person name="Polanco R."/>
            <person name="Tello M."/>
            <person name="Honda Y."/>
            <person name="Watanabe T."/>
            <person name="Watanabe T."/>
            <person name="Ryu J.S."/>
            <person name="Kubicek C.P."/>
            <person name="Schmoll M."/>
            <person name="Gaskell J."/>
            <person name="Hammel K.E."/>
            <person name="St John F.J."/>
            <person name="Vanden Wymelenberg A."/>
            <person name="Sabat G."/>
            <person name="Splinter BonDurant S."/>
            <person name="Syed K."/>
            <person name="Yadav J.S."/>
            <person name="Doddapaneni H."/>
            <person name="Subramanian V."/>
            <person name="Lavin J.L."/>
            <person name="Oguiza J.A."/>
            <person name="Perez G."/>
            <person name="Pisabarro A.G."/>
            <person name="Ramirez L."/>
            <person name="Santoyo F."/>
            <person name="Master E."/>
            <person name="Coutinho P.M."/>
            <person name="Henrissat B."/>
            <person name="Lombard V."/>
            <person name="Magnuson J.K."/>
            <person name="Kuees U."/>
            <person name="Hori C."/>
            <person name="Igarashi K."/>
            <person name="Samejima M."/>
            <person name="Held B.W."/>
            <person name="Barry K.W."/>
            <person name="LaButti K.M."/>
            <person name="Lapidus A."/>
            <person name="Lindquist E.A."/>
            <person name="Lucas S.M."/>
            <person name="Riley R."/>
            <person name="Salamov A.A."/>
            <person name="Hoffmeister D."/>
            <person name="Schwenk D."/>
            <person name="Hadar Y."/>
            <person name="Yarden O."/>
            <person name="de Vries R.P."/>
            <person name="Wiebenga A."/>
            <person name="Stenlid J."/>
            <person name="Eastwood D."/>
            <person name="Grigoriev I.V."/>
            <person name="Berka R.M."/>
            <person name="Blanchette R.A."/>
            <person name="Kersten P."/>
            <person name="Martinez A.T."/>
            <person name="Vicuna R."/>
            <person name="Cullen D."/>
        </authorList>
    </citation>
    <scope>NUCLEOTIDE SEQUENCE [LARGE SCALE GENOMIC DNA]</scope>
    <source>
        <strain evidence="1 2">B</strain>
    </source>
</reference>
<evidence type="ECO:0000313" key="1">
    <source>
        <dbReference type="EMBL" id="EMD41458.1"/>
    </source>
</evidence>
<dbReference type="AlphaFoldDB" id="M2QWJ5"/>
<dbReference type="Proteomes" id="UP000016930">
    <property type="component" value="Unassembled WGS sequence"/>
</dbReference>
<dbReference type="EMBL" id="KB445791">
    <property type="protein sequence ID" value="EMD41458.1"/>
    <property type="molecule type" value="Genomic_DNA"/>
</dbReference>
<proteinExistence type="predicted"/>
<gene>
    <name evidence="1" type="ORF">CERSUDRAFT_90024</name>
</gene>
<accession>M2QWJ5</accession>
<name>M2QWJ5_CERS8</name>
<organism evidence="1 2">
    <name type="scientific">Ceriporiopsis subvermispora (strain B)</name>
    <name type="common">White-rot fungus</name>
    <name type="synonym">Gelatoporia subvermispora</name>
    <dbReference type="NCBI Taxonomy" id="914234"/>
    <lineage>
        <taxon>Eukaryota</taxon>
        <taxon>Fungi</taxon>
        <taxon>Dikarya</taxon>
        <taxon>Basidiomycota</taxon>
        <taxon>Agaricomycotina</taxon>
        <taxon>Agaricomycetes</taxon>
        <taxon>Polyporales</taxon>
        <taxon>Gelatoporiaceae</taxon>
        <taxon>Gelatoporia</taxon>
    </lineage>
</organism>
<evidence type="ECO:0000313" key="2">
    <source>
        <dbReference type="Proteomes" id="UP000016930"/>
    </source>
</evidence>
<keyword evidence="2" id="KW-1185">Reference proteome</keyword>
<sequence length="175" mass="18851">MATTEEVGKKPTKCDVEDNKAAGVHICVGQGGYAFLAFIAGWPVRSQCMPPQYDVLQMDRRLQPDASSPYEAKWEVFLGGAVAARFPYNSVHVHQAAGQQHVFRVMPSPDQCRNGEGWALSPESGKGTTADAWRILPPAAGAMCLALSGQVSVNIRAVAHRRGGHISTVGQDTEY</sequence>
<dbReference type="HOGENOM" id="CLU_1532354_0_0_1"/>